<comment type="similarity">
    <text evidence="1">Belongs to the glutamate synthase family.</text>
</comment>
<dbReference type="GO" id="GO:0015930">
    <property type="term" value="F:glutamate synthase activity"/>
    <property type="evidence" value="ECO:0007669"/>
    <property type="project" value="InterPro"/>
</dbReference>
<evidence type="ECO:0000313" key="3">
    <source>
        <dbReference type="EMBL" id="CAG36968.1"/>
    </source>
</evidence>
<sequence>MHVFILRYNQRIVNNFVELIFFIGKMVVSSCQTLKTLKIKVATMSYSPTLSSGFTSAKNRSVFISPQSGMCSFCTEDCAGTCELALAAILGAQTVYPMTTGNNQIASEKDYPIDFSHFNINGRVFGAQGVVENCEEATIFNVNLERSYGTFHPVKMSMPVILPALMKLNWQDYFAGAAMAGVTCIIGEDARNNDPKLKVTNGKIEEFPLLDKALNCFRQYYRGYGQIVVQCNIEDNLMGVPQIALQKYGAEAIEIKFGQAAKGTQPVKRLRDIETAIARQKLGDLVHPDPSDPAIQKAYRNGVCPNFNTYGRLPLWTEESLIAHIAKLRDWGAKNIYFKMAGYDKTDIERVLRIACKAKVDMITFDGAGGGSGYSPAKMMNEWSLPTVCLEDIVVRISTQLKEEGETLPALVMTGGFASEDQVFKGLAYGDGHMLAIGLCRAAMAAAMTGKNIGEQIKSGNVPERFKKYGSTIEEIFCDLPDLRALYGTRANDFPSGAIGVFSYLNKIAFGLRHFAALNRKFNLPLLDKSDLIPLTAEAKALMADKWFMSPR</sequence>
<dbReference type="SUPFAM" id="SSF51395">
    <property type="entry name" value="FMN-linked oxidoreductases"/>
    <property type="match status" value="1"/>
</dbReference>
<dbReference type="KEGG" id="dps:DP2239"/>
<dbReference type="eggNOG" id="COG1304">
    <property type="taxonomic scope" value="Bacteria"/>
</dbReference>
<dbReference type="Pfam" id="PF01645">
    <property type="entry name" value="Glu_synthase"/>
    <property type="match status" value="1"/>
</dbReference>
<dbReference type="CDD" id="cd02808">
    <property type="entry name" value="GltS_FMN"/>
    <property type="match status" value="1"/>
</dbReference>
<dbReference type="GO" id="GO:0006537">
    <property type="term" value="P:glutamate biosynthetic process"/>
    <property type="evidence" value="ECO:0007669"/>
    <property type="project" value="InterPro"/>
</dbReference>
<dbReference type="InterPro" id="IPR002932">
    <property type="entry name" value="Glu_synthdom"/>
</dbReference>
<feature type="domain" description="Glutamate synthase" evidence="2">
    <location>
        <begin position="318"/>
        <end position="432"/>
    </location>
</feature>
<dbReference type="AlphaFoldDB" id="Q6AL07"/>
<keyword evidence="4" id="KW-1185">Reference proteome</keyword>
<evidence type="ECO:0000313" key="4">
    <source>
        <dbReference type="Proteomes" id="UP000000602"/>
    </source>
</evidence>
<evidence type="ECO:0000256" key="1">
    <source>
        <dbReference type="ARBA" id="ARBA00009716"/>
    </source>
</evidence>
<dbReference type="Gene3D" id="3.20.20.70">
    <property type="entry name" value="Aldolase class I"/>
    <property type="match status" value="1"/>
</dbReference>
<dbReference type="EMBL" id="CR522870">
    <property type="protein sequence ID" value="CAG36968.1"/>
    <property type="molecule type" value="Genomic_DNA"/>
</dbReference>
<dbReference type="InterPro" id="IPR013785">
    <property type="entry name" value="Aldolase_TIM"/>
</dbReference>
<protein>
    <recommendedName>
        <fullName evidence="2">Glutamate synthase domain-containing protein</fullName>
    </recommendedName>
</protein>
<reference evidence="4" key="1">
    <citation type="journal article" date="2004" name="Environ. Microbiol.">
        <title>The genome of Desulfotalea psychrophila, a sulfate-reducing bacterium from permanently cold Arctic sediments.</title>
        <authorList>
            <person name="Rabus R."/>
            <person name="Ruepp A."/>
            <person name="Frickey T."/>
            <person name="Rattei T."/>
            <person name="Fartmann B."/>
            <person name="Stark M."/>
            <person name="Bauer M."/>
            <person name="Zibat A."/>
            <person name="Lombardot T."/>
            <person name="Becker I."/>
            <person name="Amann J."/>
            <person name="Gellner K."/>
            <person name="Teeling H."/>
            <person name="Leuschner W.D."/>
            <person name="Gloeckner F.-O."/>
            <person name="Lupas A.N."/>
            <person name="Amann R."/>
            <person name="Klenk H.-P."/>
        </authorList>
    </citation>
    <scope>NUCLEOTIDE SEQUENCE [LARGE SCALE GENOMIC DNA]</scope>
    <source>
        <strain evidence="4">DSM 12343 / LSv54</strain>
    </source>
</reference>
<accession>Q6AL07</accession>
<dbReference type="HOGENOM" id="CLU_521509_0_0_7"/>
<gene>
    <name evidence="3" type="ordered locus">DP2239</name>
</gene>
<evidence type="ECO:0000259" key="2">
    <source>
        <dbReference type="Pfam" id="PF01645"/>
    </source>
</evidence>
<name>Q6AL07_DESPS</name>
<dbReference type="Proteomes" id="UP000000602">
    <property type="component" value="Chromosome"/>
</dbReference>
<organism evidence="3 4">
    <name type="scientific">Desulfotalea psychrophila (strain LSv54 / DSM 12343)</name>
    <dbReference type="NCBI Taxonomy" id="177439"/>
    <lineage>
        <taxon>Bacteria</taxon>
        <taxon>Pseudomonadati</taxon>
        <taxon>Thermodesulfobacteriota</taxon>
        <taxon>Desulfobulbia</taxon>
        <taxon>Desulfobulbales</taxon>
        <taxon>Desulfocapsaceae</taxon>
        <taxon>Desulfotalea</taxon>
    </lineage>
</organism>
<dbReference type="STRING" id="177439.DP2239"/>
<proteinExistence type="inferred from homology"/>